<dbReference type="AlphaFoldDB" id="A0A5E4QPW9"/>
<accession>A0A5E4QPW9</accession>
<sequence length="55" mass="5864">MSFLKGRQRSCDSSGVHLTTGDPYARLSSYSIKKEMCAPRLSDGSSGESLGSYAS</sequence>
<name>A0A5E4QPW9_9NEOP</name>
<feature type="region of interest" description="Disordered" evidence="1">
    <location>
        <begin position="1"/>
        <end position="22"/>
    </location>
</feature>
<evidence type="ECO:0000256" key="1">
    <source>
        <dbReference type="SAM" id="MobiDB-lite"/>
    </source>
</evidence>
<protein>
    <submittedName>
        <fullName evidence="2">Uncharacterized protein</fullName>
    </submittedName>
</protein>
<dbReference type="Proteomes" id="UP000324832">
    <property type="component" value="Unassembled WGS sequence"/>
</dbReference>
<dbReference type="EMBL" id="FZQP02004256">
    <property type="protein sequence ID" value="VVC99663.1"/>
    <property type="molecule type" value="Genomic_DNA"/>
</dbReference>
<organism evidence="2 3">
    <name type="scientific">Leptidea sinapis</name>
    <dbReference type="NCBI Taxonomy" id="189913"/>
    <lineage>
        <taxon>Eukaryota</taxon>
        <taxon>Metazoa</taxon>
        <taxon>Ecdysozoa</taxon>
        <taxon>Arthropoda</taxon>
        <taxon>Hexapoda</taxon>
        <taxon>Insecta</taxon>
        <taxon>Pterygota</taxon>
        <taxon>Neoptera</taxon>
        <taxon>Endopterygota</taxon>
        <taxon>Lepidoptera</taxon>
        <taxon>Glossata</taxon>
        <taxon>Ditrysia</taxon>
        <taxon>Papilionoidea</taxon>
        <taxon>Pieridae</taxon>
        <taxon>Dismorphiinae</taxon>
        <taxon>Leptidea</taxon>
    </lineage>
</organism>
<reference evidence="2 3" key="1">
    <citation type="submission" date="2017-07" db="EMBL/GenBank/DDBJ databases">
        <authorList>
            <person name="Talla V."/>
            <person name="Backstrom N."/>
        </authorList>
    </citation>
    <scope>NUCLEOTIDE SEQUENCE [LARGE SCALE GENOMIC DNA]</scope>
</reference>
<proteinExistence type="predicted"/>
<keyword evidence="3" id="KW-1185">Reference proteome</keyword>
<evidence type="ECO:0000313" key="3">
    <source>
        <dbReference type="Proteomes" id="UP000324832"/>
    </source>
</evidence>
<gene>
    <name evidence="2" type="ORF">LSINAPIS_LOCUS10493</name>
</gene>
<evidence type="ECO:0000313" key="2">
    <source>
        <dbReference type="EMBL" id="VVC99663.1"/>
    </source>
</evidence>